<accession>A0A6C0CLY5</accession>
<feature type="domain" description="Nudix hydrolase" evidence="2">
    <location>
        <begin position="38"/>
        <end position="261"/>
    </location>
</feature>
<organism evidence="3">
    <name type="scientific">viral metagenome</name>
    <dbReference type="NCBI Taxonomy" id="1070528"/>
    <lineage>
        <taxon>unclassified sequences</taxon>
        <taxon>metagenomes</taxon>
        <taxon>organismal metagenomes</taxon>
    </lineage>
</organism>
<evidence type="ECO:0000256" key="1">
    <source>
        <dbReference type="ARBA" id="ARBA00022801"/>
    </source>
</evidence>
<dbReference type="PROSITE" id="PS51462">
    <property type="entry name" value="NUDIX"/>
    <property type="match status" value="1"/>
</dbReference>
<dbReference type="Pfam" id="PF00293">
    <property type="entry name" value="NUDIX"/>
    <property type="match status" value="1"/>
</dbReference>
<dbReference type="PANTHER" id="PTHR23114:SF22">
    <property type="entry name" value="NUDIX HYDROLASE DOMAIN-CONTAINING PROTEIN"/>
    <property type="match status" value="1"/>
</dbReference>
<dbReference type="InterPro" id="IPR015797">
    <property type="entry name" value="NUDIX_hydrolase-like_dom_sf"/>
</dbReference>
<dbReference type="PANTHER" id="PTHR23114">
    <property type="entry name" value="M7GPPPN-MRNA HYDROLASE"/>
    <property type="match status" value="1"/>
</dbReference>
<name>A0A6C0CLY5_9ZZZZ</name>
<proteinExistence type="predicted"/>
<reference evidence="3" key="1">
    <citation type="journal article" date="2020" name="Nature">
        <title>Giant virus diversity and host interactions through global metagenomics.</title>
        <authorList>
            <person name="Schulz F."/>
            <person name="Roux S."/>
            <person name="Paez-Espino D."/>
            <person name="Jungbluth S."/>
            <person name="Walsh D.A."/>
            <person name="Denef V.J."/>
            <person name="McMahon K.D."/>
            <person name="Konstantinidis K.T."/>
            <person name="Eloe-Fadrosh E.A."/>
            <person name="Kyrpides N.C."/>
            <person name="Woyke T."/>
        </authorList>
    </citation>
    <scope>NUCLEOTIDE SEQUENCE</scope>
    <source>
        <strain evidence="3">GVMAG-M-3300021375-17</strain>
    </source>
</reference>
<evidence type="ECO:0000259" key="2">
    <source>
        <dbReference type="PROSITE" id="PS51462"/>
    </source>
</evidence>
<dbReference type="Gene3D" id="3.90.79.10">
    <property type="entry name" value="Nucleoside Triphosphate Pyrophosphohydrolase"/>
    <property type="match status" value="1"/>
</dbReference>
<dbReference type="AlphaFoldDB" id="A0A6C0CLY5"/>
<keyword evidence="1" id="KW-0378">Hydrolase</keyword>
<dbReference type="EMBL" id="MN739452">
    <property type="protein sequence ID" value="QHT05303.1"/>
    <property type="molecule type" value="Genomic_DNA"/>
</dbReference>
<dbReference type="SUPFAM" id="SSF55811">
    <property type="entry name" value="Nudix"/>
    <property type="match status" value="1"/>
</dbReference>
<dbReference type="InterPro" id="IPR000086">
    <property type="entry name" value="NUDIX_hydrolase_dom"/>
</dbReference>
<evidence type="ECO:0000313" key="3">
    <source>
        <dbReference type="EMBL" id="QHT05303.1"/>
    </source>
</evidence>
<sequence length="274" mass="32810">MENKRKNRNSKHKQNSEVLFCNNCGKYGHLFHICKIPITSIGVICFRVNQGELEFLMIRRKDTLGYTDFMRGKFSLKQKFYIINMIKQMTRNEKELLLNRYESYKISNNNSFNMKDKIIQLIKGINHEGEFYDLKTIILESNLTSDWQEPEWGFPKGRRNVQESDYDCAVREFSEETGYYTSDLKNIRNIVPFEELFTGSNYNSYRHKYYVMYIPYETSIKNNNYQKSEVSKMEWKTLDNCLKSIRPYNLEKKQVIQNVHNCLKNTLLYSLRNV</sequence>
<dbReference type="GO" id="GO:0000932">
    <property type="term" value="C:P-body"/>
    <property type="evidence" value="ECO:0007669"/>
    <property type="project" value="TreeGrafter"/>
</dbReference>
<protein>
    <recommendedName>
        <fullName evidence="2">Nudix hydrolase domain-containing protein</fullName>
    </recommendedName>
</protein>
<dbReference type="PROSITE" id="PS00893">
    <property type="entry name" value="NUDIX_BOX"/>
    <property type="match status" value="1"/>
</dbReference>
<dbReference type="InterPro" id="IPR020084">
    <property type="entry name" value="NUDIX_hydrolase_CS"/>
</dbReference>
<dbReference type="GO" id="GO:0016787">
    <property type="term" value="F:hydrolase activity"/>
    <property type="evidence" value="ECO:0007669"/>
    <property type="project" value="UniProtKB-KW"/>
</dbReference>
<dbReference type="GO" id="GO:0000290">
    <property type="term" value="P:deadenylation-dependent decapping of nuclear-transcribed mRNA"/>
    <property type="evidence" value="ECO:0007669"/>
    <property type="project" value="TreeGrafter"/>
</dbReference>